<comment type="caution">
    <text evidence="1">The sequence shown here is derived from an EMBL/GenBank/DDBJ whole genome shotgun (WGS) entry which is preliminary data.</text>
</comment>
<keyword evidence="2" id="KW-1185">Reference proteome</keyword>
<name>A0ABN3SPB6_9ACTN</name>
<sequence>MVSEREEPRLLPWVSPEGKTCFVLGDGEGFVSRMADQVEAVQLDMADDLVAHAEGMLGESKVSERELRFLVGHLVWALRDVRRVAVSRGARLGASGGVPG</sequence>
<proteinExistence type="predicted"/>
<dbReference type="Proteomes" id="UP001500994">
    <property type="component" value="Unassembled WGS sequence"/>
</dbReference>
<evidence type="ECO:0000313" key="2">
    <source>
        <dbReference type="Proteomes" id="UP001500994"/>
    </source>
</evidence>
<reference evidence="1 2" key="1">
    <citation type="journal article" date="2019" name="Int. J. Syst. Evol. Microbiol.">
        <title>The Global Catalogue of Microorganisms (GCM) 10K type strain sequencing project: providing services to taxonomists for standard genome sequencing and annotation.</title>
        <authorList>
            <consortium name="The Broad Institute Genomics Platform"/>
            <consortium name="The Broad Institute Genome Sequencing Center for Infectious Disease"/>
            <person name="Wu L."/>
            <person name="Ma J."/>
        </authorList>
    </citation>
    <scope>NUCLEOTIDE SEQUENCE [LARGE SCALE GENOMIC DNA]</scope>
    <source>
        <strain evidence="1 2">JCM 16374</strain>
    </source>
</reference>
<dbReference type="EMBL" id="BAAARK010000028">
    <property type="protein sequence ID" value="GAA2681936.1"/>
    <property type="molecule type" value="Genomic_DNA"/>
</dbReference>
<organism evidence="1 2">
    <name type="scientific">Streptomyces lunalinharesii</name>
    <dbReference type="NCBI Taxonomy" id="333384"/>
    <lineage>
        <taxon>Bacteria</taxon>
        <taxon>Bacillati</taxon>
        <taxon>Actinomycetota</taxon>
        <taxon>Actinomycetes</taxon>
        <taxon>Kitasatosporales</taxon>
        <taxon>Streptomycetaceae</taxon>
        <taxon>Streptomyces</taxon>
    </lineage>
</organism>
<accession>A0ABN3SPB6</accession>
<gene>
    <name evidence="1" type="ORF">GCM10009864_63260</name>
</gene>
<evidence type="ECO:0000313" key="1">
    <source>
        <dbReference type="EMBL" id="GAA2681936.1"/>
    </source>
</evidence>
<protein>
    <submittedName>
        <fullName evidence="1">Uncharacterized protein</fullName>
    </submittedName>
</protein>